<evidence type="ECO:0000313" key="4">
    <source>
        <dbReference type="Proteomes" id="UP000265725"/>
    </source>
</evidence>
<dbReference type="InterPro" id="IPR013538">
    <property type="entry name" value="ASHA1/2-like_C"/>
</dbReference>
<dbReference type="Proteomes" id="UP000265725">
    <property type="component" value="Chromosome"/>
</dbReference>
<dbReference type="RefSeq" id="WP_119884243.1">
    <property type="nucleotide sequence ID" value="NZ_CP032418.1"/>
</dbReference>
<dbReference type="InterPro" id="IPR023393">
    <property type="entry name" value="START-like_dom_sf"/>
</dbReference>
<proteinExistence type="inferred from homology"/>
<evidence type="ECO:0000259" key="2">
    <source>
        <dbReference type="Pfam" id="PF08327"/>
    </source>
</evidence>
<evidence type="ECO:0000256" key="1">
    <source>
        <dbReference type="ARBA" id="ARBA00006817"/>
    </source>
</evidence>
<organism evidence="3 4">
    <name type="scientific">Paenisporosarcina cavernae</name>
    <dbReference type="NCBI Taxonomy" id="2320858"/>
    <lineage>
        <taxon>Bacteria</taxon>
        <taxon>Bacillati</taxon>
        <taxon>Bacillota</taxon>
        <taxon>Bacilli</taxon>
        <taxon>Bacillales</taxon>
        <taxon>Caryophanaceae</taxon>
        <taxon>Paenisporosarcina</taxon>
    </lineage>
</organism>
<dbReference type="CDD" id="cd07814">
    <property type="entry name" value="SRPBCC_CalC_Aha1-like"/>
    <property type="match status" value="1"/>
</dbReference>
<protein>
    <submittedName>
        <fullName evidence="3">SRPBCC domain-containing protein</fullName>
    </submittedName>
</protein>
<keyword evidence="4" id="KW-1185">Reference proteome</keyword>
<dbReference type="SUPFAM" id="SSF55961">
    <property type="entry name" value="Bet v1-like"/>
    <property type="match status" value="1"/>
</dbReference>
<evidence type="ECO:0000313" key="3">
    <source>
        <dbReference type="EMBL" id="AYC30526.1"/>
    </source>
</evidence>
<name>A0A385YV09_9BACL</name>
<feature type="domain" description="Activator of Hsp90 ATPase homologue 1/2-like C-terminal" evidence="2">
    <location>
        <begin position="23"/>
        <end position="167"/>
    </location>
</feature>
<dbReference type="AlphaFoldDB" id="A0A385YV09"/>
<dbReference type="Pfam" id="PF08327">
    <property type="entry name" value="AHSA1"/>
    <property type="match status" value="1"/>
</dbReference>
<gene>
    <name evidence="3" type="ORF">D3873_12040</name>
</gene>
<accession>A0A385YV09</accession>
<dbReference type="Gene3D" id="3.30.530.20">
    <property type="match status" value="1"/>
</dbReference>
<dbReference type="OrthoDB" id="118413at2"/>
<comment type="similarity">
    <text evidence="1">Belongs to the AHA1 family.</text>
</comment>
<dbReference type="EMBL" id="CP032418">
    <property type="protein sequence ID" value="AYC30526.1"/>
    <property type="molecule type" value="Genomic_DNA"/>
</dbReference>
<dbReference type="KEGG" id="paek:D3873_12040"/>
<sequence>MAELGKNTVTVDGSTLVIERLIDAPKEKVFRAFSESDQLAAWWGPQGWETENKAFNFTPGGEWHYGMTCNDPNQGDFYGQTSWGKATFEEIDAPNRVQYVDAFSDDAGTTNSELPVMRIVNEFEEQDGKTLFRTTSEFPTEEELKQVMEMGMLEGFSSQMERLDAYLNQ</sequence>
<reference evidence="4" key="1">
    <citation type="submission" date="2018-09" db="EMBL/GenBank/DDBJ databases">
        <authorList>
            <person name="Zhu H."/>
        </authorList>
    </citation>
    <scope>NUCLEOTIDE SEQUENCE [LARGE SCALE GENOMIC DNA]</scope>
    <source>
        <strain evidence="4">K2R23-3</strain>
    </source>
</reference>